<dbReference type="PROSITE" id="PS51711">
    <property type="entry name" value="G_FEOB"/>
    <property type="match status" value="1"/>
</dbReference>
<dbReference type="Gene3D" id="3.40.50.300">
    <property type="entry name" value="P-loop containing nucleotide triphosphate hydrolases"/>
    <property type="match status" value="1"/>
</dbReference>
<evidence type="ECO:0000313" key="15">
    <source>
        <dbReference type="EMBL" id="KGF03007.1"/>
    </source>
</evidence>
<dbReference type="GO" id="GO:0005886">
    <property type="term" value="C:plasma membrane"/>
    <property type="evidence" value="ECO:0007669"/>
    <property type="project" value="UniProtKB-SubCell"/>
</dbReference>
<keyword evidence="6 11" id="KW-0547">Nucleotide-binding</keyword>
<feature type="binding site" evidence="11">
    <location>
        <begin position="116"/>
        <end position="119"/>
    </location>
    <ligand>
        <name>GTP</name>
        <dbReference type="ChEBI" id="CHEBI:37565"/>
        <label>4</label>
    </ligand>
</feature>
<comment type="function">
    <text evidence="1 13">Probable transporter of a GTP-driven Fe(2+) uptake system.</text>
</comment>
<sequence>MKKITIALLGQPNSGKSTLFNGLTGSNQHVGNWPGKTVEKKEGEFSYKDTNYTIVDLPGTYGLSANSEEEVITREYIETGNADLIAIMADASQLNRSLFMLSDYIGINIPVVLIMNMMDVATSQGKNINIKGLQKSLNIPVIPIVAADKKEYKEFYAFLERSDSGRILADNNFERAYESAAGDKYKLLKNYIPDEGIGVFSKSWIVGKLFDQDVKVIELVKDNVDEYKFKEIEDILRGIKNGNLITGNCKFDWIDKLINANVIQKKRVFKRSKFDRIATSKAFGKPMAIGVIILGLVASMLIGFPLMGLFGFVIPKISTLLAKGLVAIGVSNWLISLLCGAVMTAITFALQMASYVLGISLVFGFLEDVGYMARVSYVFDNTMSKLGLQGKAIMPFLLSFGCNIGGITGTRVIDSWGQRVMTIALSWVVPCGSTWGVVGLVTGTFFGKQAVFVILSLFAVAFLHLLITYMIFRKSLYEGSEHFGMIMELPPYHKPHWKNLLSSVMNRMGNVLKRALSIIILISVIFWILSYTPDGNIANSLIYKVGTFIEPVTKLFGLPWQLFMAFVASAMGKESALGVMASLFTSSGIWHAVEVKGAVDTAILSNNMLTMISKPEALAFTFAFFFNMPCLMALAATAQETHSKKWTIKIAMYYILSALVISAVVYRIGMLIF</sequence>
<dbReference type="eggNOG" id="COG0370">
    <property type="taxonomic scope" value="Bacteria"/>
</dbReference>
<keyword evidence="13" id="KW-0410">Iron transport</keyword>
<gene>
    <name evidence="15" type="ORF">HMPREF1630_08390</name>
</gene>
<keyword evidence="3 13" id="KW-0813">Transport</keyword>
<evidence type="ECO:0000256" key="7">
    <source>
        <dbReference type="ARBA" id="ARBA00022989"/>
    </source>
</evidence>
<feature type="transmembrane region" description="Helical" evidence="13">
    <location>
        <begin position="575"/>
        <end position="593"/>
    </location>
</feature>
<feature type="binding site" evidence="11">
    <location>
        <begin position="56"/>
        <end position="59"/>
    </location>
    <ligand>
        <name>GTP</name>
        <dbReference type="ChEBI" id="CHEBI:37565"/>
        <label>3</label>
    </ligand>
</feature>
<feature type="binding site" evidence="12">
    <location>
        <position position="25"/>
    </location>
    <ligand>
        <name>Mg(2+)</name>
        <dbReference type="ChEBI" id="CHEBI:18420"/>
        <label>2</label>
    </ligand>
</feature>
<feature type="transmembrane region" description="Helical" evidence="13">
    <location>
        <begin position="326"/>
        <end position="348"/>
    </location>
</feature>
<dbReference type="RefSeq" id="WP_037328667.1">
    <property type="nucleotide sequence ID" value="NZ_JRMW01000043.1"/>
</dbReference>
<dbReference type="NCBIfam" id="TIGR00437">
    <property type="entry name" value="feoB"/>
    <property type="match status" value="1"/>
</dbReference>
<evidence type="ECO:0000256" key="4">
    <source>
        <dbReference type="ARBA" id="ARBA00022475"/>
    </source>
</evidence>
<dbReference type="InterPro" id="IPR027417">
    <property type="entry name" value="P-loop_NTPase"/>
</dbReference>
<keyword evidence="13" id="KW-0408">Iron</keyword>
<organism evidence="15 16">
    <name type="scientific">Anaerococcus lactolyticus S7-1-13</name>
    <dbReference type="NCBI Taxonomy" id="1284686"/>
    <lineage>
        <taxon>Bacteria</taxon>
        <taxon>Bacillati</taxon>
        <taxon>Bacillota</taxon>
        <taxon>Tissierellia</taxon>
        <taxon>Tissierellales</taxon>
        <taxon>Peptoniphilaceae</taxon>
        <taxon>Anaerococcus</taxon>
    </lineage>
</organism>
<dbReference type="SUPFAM" id="SSF52540">
    <property type="entry name" value="P-loop containing nucleoside triphosphate hydrolases"/>
    <property type="match status" value="1"/>
</dbReference>
<accession>A0A095Y8P7</accession>
<feature type="binding site" evidence="11">
    <location>
        <begin position="145"/>
        <end position="147"/>
    </location>
    <ligand>
        <name>GTP</name>
        <dbReference type="ChEBI" id="CHEBI:37565"/>
        <label>5</label>
    </ligand>
</feature>
<evidence type="ECO:0000256" key="9">
    <source>
        <dbReference type="ARBA" id="ARBA00023136"/>
    </source>
</evidence>
<dbReference type="GO" id="GO:0005525">
    <property type="term" value="F:GTP binding"/>
    <property type="evidence" value="ECO:0007669"/>
    <property type="project" value="UniProtKB-KW"/>
</dbReference>
<feature type="domain" description="FeoB-type G" evidence="14">
    <location>
        <begin position="3"/>
        <end position="165"/>
    </location>
</feature>
<evidence type="ECO:0000256" key="8">
    <source>
        <dbReference type="ARBA" id="ARBA00023134"/>
    </source>
</evidence>
<comment type="similarity">
    <text evidence="13">Belongs to the TRAFAC class TrmE-Era-EngA-EngB-Septin-like GTPase superfamily. FeoB GTPase (TC 9.A.8) family.</text>
</comment>
<evidence type="ECO:0000256" key="11">
    <source>
        <dbReference type="PIRSR" id="PIRSR603373-1"/>
    </source>
</evidence>
<dbReference type="AlphaFoldDB" id="A0A095Y8P7"/>
<dbReference type="GO" id="GO:0015093">
    <property type="term" value="F:ferrous iron transmembrane transporter activity"/>
    <property type="evidence" value="ECO:0007669"/>
    <property type="project" value="UniProtKB-UniRule"/>
</dbReference>
<dbReference type="Pfam" id="PF07670">
    <property type="entry name" value="Gate"/>
    <property type="match status" value="2"/>
</dbReference>
<feature type="transmembrane region" description="Helical" evidence="13">
    <location>
        <begin position="425"/>
        <end position="446"/>
    </location>
</feature>
<dbReference type="Proteomes" id="UP000029579">
    <property type="component" value="Unassembled WGS sequence"/>
</dbReference>
<keyword evidence="12" id="KW-0460">Magnesium</keyword>
<feature type="binding site" evidence="12">
    <location>
        <position position="22"/>
    </location>
    <ligand>
        <name>Mg(2+)</name>
        <dbReference type="ChEBI" id="CHEBI:18420"/>
        <label>1</label>
    </ligand>
</feature>
<keyword evidence="12" id="KW-0479">Metal-binding</keyword>
<keyword evidence="13" id="KW-0406">Ion transport</keyword>
<feature type="binding site" evidence="12">
    <location>
        <position position="24"/>
    </location>
    <ligand>
        <name>Mg(2+)</name>
        <dbReference type="ChEBI" id="CHEBI:18420"/>
        <label>2</label>
    </ligand>
</feature>
<evidence type="ECO:0000256" key="3">
    <source>
        <dbReference type="ARBA" id="ARBA00022448"/>
    </source>
</evidence>
<feature type="binding site" evidence="12">
    <location>
        <position position="21"/>
    </location>
    <ligand>
        <name>Mg(2+)</name>
        <dbReference type="ChEBI" id="CHEBI:18420"/>
        <label>2</label>
    </ligand>
</feature>
<evidence type="ECO:0000259" key="14">
    <source>
        <dbReference type="PROSITE" id="PS51711"/>
    </source>
</evidence>
<keyword evidence="5 13" id="KW-0812">Transmembrane</keyword>
<feature type="transmembrane region" description="Helical" evidence="13">
    <location>
        <begin position="617"/>
        <end position="638"/>
    </location>
</feature>
<dbReference type="Pfam" id="PF02421">
    <property type="entry name" value="FeoB_N"/>
    <property type="match status" value="1"/>
</dbReference>
<comment type="caution">
    <text evidence="15">The sequence shown here is derived from an EMBL/GenBank/DDBJ whole genome shotgun (WGS) entry which is preliminary data.</text>
</comment>
<evidence type="ECO:0000256" key="5">
    <source>
        <dbReference type="ARBA" id="ARBA00022692"/>
    </source>
</evidence>
<dbReference type="InterPro" id="IPR003373">
    <property type="entry name" value="Fe2_transport_prot-B"/>
</dbReference>
<protein>
    <recommendedName>
        <fullName evidence="10 13">Ferrous iron transport protein B</fullName>
    </recommendedName>
</protein>
<dbReference type="OrthoDB" id="9809127at2"/>
<dbReference type="PANTHER" id="PTHR43185">
    <property type="entry name" value="FERROUS IRON TRANSPORT PROTEIN B"/>
    <property type="match status" value="1"/>
</dbReference>
<dbReference type="InterPro" id="IPR006073">
    <property type="entry name" value="GTP-bd"/>
</dbReference>
<dbReference type="Pfam" id="PF07664">
    <property type="entry name" value="FeoB_C"/>
    <property type="match status" value="1"/>
</dbReference>
<dbReference type="InterPro" id="IPR030389">
    <property type="entry name" value="G_FEOB_dom"/>
</dbReference>
<feature type="transmembrane region" description="Helical" evidence="13">
    <location>
        <begin position="650"/>
        <end position="672"/>
    </location>
</feature>
<evidence type="ECO:0000256" key="1">
    <source>
        <dbReference type="ARBA" id="ARBA00003926"/>
    </source>
</evidence>
<evidence type="ECO:0000256" key="6">
    <source>
        <dbReference type="ARBA" id="ARBA00022741"/>
    </source>
</evidence>
<feature type="transmembrane region" description="Helical" evidence="13">
    <location>
        <begin position="541"/>
        <end position="563"/>
    </location>
</feature>
<dbReference type="PRINTS" id="PR00326">
    <property type="entry name" value="GTP1OBG"/>
</dbReference>
<dbReference type="EMBL" id="JRMW01000043">
    <property type="protein sequence ID" value="KGF03007.1"/>
    <property type="molecule type" value="Genomic_DNA"/>
</dbReference>
<proteinExistence type="inferred from homology"/>
<keyword evidence="9 13" id="KW-0472">Membrane</keyword>
<reference evidence="15 16" key="1">
    <citation type="submission" date="2014-07" db="EMBL/GenBank/DDBJ databases">
        <authorList>
            <person name="McCorrison J."/>
            <person name="Sanka R."/>
            <person name="Torralba M."/>
            <person name="Gillis M."/>
            <person name="Haft D.H."/>
            <person name="Methe B."/>
            <person name="Sutton G."/>
            <person name="Nelson K.E."/>
        </authorList>
    </citation>
    <scope>NUCLEOTIDE SEQUENCE [LARGE SCALE GENOMIC DNA]</scope>
    <source>
        <strain evidence="15 16">S7-1-13</strain>
    </source>
</reference>
<feature type="transmembrane region" description="Helical" evidence="13">
    <location>
        <begin position="355"/>
        <end position="373"/>
    </location>
</feature>
<evidence type="ECO:0000313" key="16">
    <source>
        <dbReference type="Proteomes" id="UP000029579"/>
    </source>
</evidence>
<evidence type="ECO:0000256" key="10">
    <source>
        <dbReference type="NCBIfam" id="TIGR00437"/>
    </source>
</evidence>
<dbReference type="InterPro" id="IPR011640">
    <property type="entry name" value="Fe2_transport_prot_B_C"/>
</dbReference>
<evidence type="ECO:0000256" key="13">
    <source>
        <dbReference type="RuleBase" id="RU362098"/>
    </source>
</evidence>
<feature type="binding site" evidence="11">
    <location>
        <begin position="35"/>
        <end position="39"/>
    </location>
    <ligand>
        <name>GTP</name>
        <dbReference type="ChEBI" id="CHEBI:37565"/>
        <label>2</label>
    </ligand>
</feature>
<feature type="binding site" evidence="11">
    <location>
        <begin position="10"/>
        <end position="17"/>
    </location>
    <ligand>
        <name>GTP</name>
        <dbReference type="ChEBI" id="CHEBI:37565"/>
        <label>1</label>
    </ligand>
</feature>
<comment type="subcellular location">
    <subcellularLocation>
        <location evidence="2 13">Cell membrane</location>
        <topology evidence="2 13">Multi-pass membrane protein</topology>
    </subcellularLocation>
</comment>
<feature type="transmembrane region" description="Helical" evidence="13">
    <location>
        <begin position="452"/>
        <end position="472"/>
    </location>
</feature>
<feature type="transmembrane region" description="Helical" evidence="13">
    <location>
        <begin position="393"/>
        <end position="413"/>
    </location>
</feature>
<dbReference type="InterPro" id="IPR011642">
    <property type="entry name" value="Gate_dom"/>
</dbReference>
<dbReference type="GO" id="GO:0046872">
    <property type="term" value="F:metal ion binding"/>
    <property type="evidence" value="ECO:0007669"/>
    <property type="project" value="UniProtKB-KW"/>
</dbReference>
<evidence type="ECO:0000256" key="2">
    <source>
        <dbReference type="ARBA" id="ARBA00004651"/>
    </source>
</evidence>
<evidence type="ECO:0000256" key="12">
    <source>
        <dbReference type="PIRSR" id="PIRSR603373-2"/>
    </source>
</evidence>
<keyword evidence="4" id="KW-1003">Cell membrane</keyword>
<dbReference type="PANTHER" id="PTHR43185:SF2">
    <property type="entry name" value="FERROUS IRON TRANSPORT PROTEIN B"/>
    <property type="match status" value="1"/>
</dbReference>
<dbReference type="InterPro" id="IPR050860">
    <property type="entry name" value="FeoB_GTPase"/>
</dbReference>
<keyword evidence="7 13" id="KW-1133">Transmembrane helix</keyword>
<name>A0A095Y8P7_9FIRM</name>
<feature type="transmembrane region" description="Helical" evidence="13">
    <location>
        <begin position="288"/>
        <end position="314"/>
    </location>
</feature>
<feature type="transmembrane region" description="Helical" evidence="13">
    <location>
        <begin position="511"/>
        <end position="529"/>
    </location>
</feature>
<dbReference type="CDD" id="cd01879">
    <property type="entry name" value="FeoB"/>
    <property type="match status" value="1"/>
</dbReference>
<keyword evidence="8 11" id="KW-0342">GTP-binding</keyword>